<feature type="region of interest" description="Disordered" evidence="5">
    <location>
        <begin position="130"/>
        <end position="168"/>
    </location>
</feature>
<dbReference type="InterPro" id="IPR017441">
    <property type="entry name" value="Protein_kinase_ATP_BS"/>
</dbReference>
<comment type="similarity">
    <text evidence="4">Belongs to the protein kinase superfamily.</text>
</comment>
<dbReference type="GeneID" id="94837229"/>
<dbReference type="AlphaFoldDB" id="A0A1J4KCK5"/>
<dbReference type="PANTHER" id="PTHR24362:SF309">
    <property type="entry name" value="PROTEIN KINASE DOMAIN-CONTAINING PROTEIN"/>
    <property type="match status" value="1"/>
</dbReference>
<dbReference type="PROSITE" id="PS00108">
    <property type="entry name" value="PROTEIN_KINASE_ST"/>
    <property type="match status" value="1"/>
</dbReference>
<dbReference type="Gene3D" id="3.30.200.20">
    <property type="entry name" value="Phosphorylase Kinase, domain 1"/>
    <property type="match status" value="1"/>
</dbReference>
<organism evidence="7 8">
    <name type="scientific">Tritrichomonas foetus</name>
    <dbReference type="NCBI Taxonomy" id="1144522"/>
    <lineage>
        <taxon>Eukaryota</taxon>
        <taxon>Metamonada</taxon>
        <taxon>Parabasalia</taxon>
        <taxon>Tritrichomonadida</taxon>
        <taxon>Tritrichomonadidae</taxon>
        <taxon>Tritrichomonas</taxon>
    </lineage>
</organism>
<evidence type="ECO:0000256" key="3">
    <source>
        <dbReference type="PROSITE-ProRule" id="PRU10141"/>
    </source>
</evidence>
<dbReference type="SMART" id="SM00220">
    <property type="entry name" value="S_TKc"/>
    <property type="match status" value="1"/>
</dbReference>
<name>A0A1J4KCK5_9EUKA</name>
<dbReference type="Proteomes" id="UP000179807">
    <property type="component" value="Unassembled WGS sequence"/>
</dbReference>
<keyword evidence="1 3" id="KW-0547">Nucleotide-binding</keyword>
<evidence type="ECO:0000313" key="8">
    <source>
        <dbReference type="Proteomes" id="UP000179807"/>
    </source>
</evidence>
<keyword evidence="8" id="KW-1185">Reference proteome</keyword>
<dbReference type="RefSeq" id="XP_068362083.1">
    <property type="nucleotide sequence ID" value="XM_068502525.1"/>
</dbReference>
<keyword evidence="7" id="KW-0808">Transferase</keyword>
<dbReference type="VEuPathDB" id="TrichDB:TRFO_22374"/>
<dbReference type="SUPFAM" id="SSF56112">
    <property type="entry name" value="Protein kinase-like (PK-like)"/>
    <property type="match status" value="1"/>
</dbReference>
<dbReference type="GO" id="GO:0005524">
    <property type="term" value="F:ATP binding"/>
    <property type="evidence" value="ECO:0007669"/>
    <property type="project" value="UniProtKB-UniRule"/>
</dbReference>
<evidence type="ECO:0000259" key="6">
    <source>
        <dbReference type="PROSITE" id="PS50011"/>
    </source>
</evidence>
<dbReference type="Pfam" id="PF00069">
    <property type="entry name" value="Pkinase"/>
    <property type="match status" value="2"/>
</dbReference>
<evidence type="ECO:0000313" key="7">
    <source>
        <dbReference type="EMBL" id="OHT08947.1"/>
    </source>
</evidence>
<evidence type="ECO:0000256" key="2">
    <source>
        <dbReference type="ARBA" id="ARBA00022840"/>
    </source>
</evidence>
<feature type="binding site" evidence="3">
    <location>
        <position position="60"/>
    </location>
    <ligand>
        <name>ATP</name>
        <dbReference type="ChEBI" id="CHEBI:30616"/>
    </ligand>
</feature>
<evidence type="ECO:0000256" key="4">
    <source>
        <dbReference type="RuleBase" id="RU000304"/>
    </source>
</evidence>
<evidence type="ECO:0000256" key="5">
    <source>
        <dbReference type="SAM" id="MobiDB-lite"/>
    </source>
</evidence>
<proteinExistence type="inferred from homology"/>
<feature type="compositionally biased region" description="Basic and acidic residues" evidence="5">
    <location>
        <begin position="130"/>
        <end position="143"/>
    </location>
</feature>
<keyword evidence="4" id="KW-0723">Serine/threonine-protein kinase</keyword>
<gene>
    <name evidence="7" type="ORF">TRFO_22374</name>
</gene>
<dbReference type="PROSITE" id="PS00107">
    <property type="entry name" value="PROTEIN_KINASE_ATP"/>
    <property type="match status" value="1"/>
</dbReference>
<dbReference type="EMBL" id="MLAK01000653">
    <property type="protein sequence ID" value="OHT08947.1"/>
    <property type="molecule type" value="Genomic_DNA"/>
</dbReference>
<keyword evidence="2 3" id="KW-0067">ATP-binding</keyword>
<dbReference type="OrthoDB" id="2449011at2759"/>
<dbReference type="InterPro" id="IPR011009">
    <property type="entry name" value="Kinase-like_dom_sf"/>
</dbReference>
<dbReference type="InterPro" id="IPR000719">
    <property type="entry name" value="Prot_kinase_dom"/>
</dbReference>
<dbReference type="PANTHER" id="PTHR24362">
    <property type="entry name" value="SERINE/THREONINE-PROTEIN KINASE NEK"/>
    <property type="match status" value="1"/>
</dbReference>
<keyword evidence="7" id="KW-0418">Kinase</keyword>
<protein>
    <submittedName>
        <fullName evidence="7">AGC family protein kinase</fullName>
    </submittedName>
</protein>
<dbReference type="Gene3D" id="1.10.510.10">
    <property type="entry name" value="Transferase(Phosphotransferase) domain 1"/>
    <property type="match status" value="1"/>
</dbReference>
<reference evidence="7" key="1">
    <citation type="submission" date="2016-10" db="EMBL/GenBank/DDBJ databases">
        <authorList>
            <person name="Benchimol M."/>
            <person name="Almeida L.G."/>
            <person name="Vasconcelos A.T."/>
            <person name="Perreira-Neves A."/>
            <person name="Rosa I.A."/>
            <person name="Tasca T."/>
            <person name="Bogo M.R."/>
            <person name="de Souza W."/>
        </authorList>
    </citation>
    <scope>NUCLEOTIDE SEQUENCE [LARGE SCALE GENOMIC DNA]</scope>
    <source>
        <strain evidence="7">K</strain>
    </source>
</reference>
<sequence length="301" mass="34436">MKPRQKKASLMSEFTQPVIEKIKQTLLENGYEMGDVIGRGGYSLIYKVHSVKYDQFFAAKIVNAKSERHSNCAISIENEIYALTHLYHPNIIKLYSNYKCDDFHILILELCTPFSLHQVIKNYNCKKNDQIDDKNGEKNDQQEINKNPHIKPEENLTNESSSTSPPFKNERTIKYRMNVLRELISAVQFCHLNGIAHRDIKPHNVLFDNCGHVKLADFGCSRLFDKNELSTELLGSPHYMSPEIYNKAKHDPFASDIWSLGVTFYELCGGIPDWPSSKDLLADSIKNGGLLVKKCLSPRIE</sequence>
<feature type="domain" description="Protein kinase" evidence="6">
    <location>
        <begin position="31"/>
        <end position="301"/>
    </location>
</feature>
<dbReference type="PROSITE" id="PS50011">
    <property type="entry name" value="PROTEIN_KINASE_DOM"/>
    <property type="match status" value="1"/>
</dbReference>
<dbReference type="InterPro" id="IPR008271">
    <property type="entry name" value="Ser/Thr_kinase_AS"/>
</dbReference>
<accession>A0A1J4KCK5</accession>
<comment type="caution">
    <text evidence="7">The sequence shown here is derived from an EMBL/GenBank/DDBJ whole genome shotgun (WGS) entry which is preliminary data.</text>
</comment>
<feature type="compositionally biased region" description="Low complexity" evidence="5">
    <location>
        <begin position="155"/>
        <end position="166"/>
    </location>
</feature>
<evidence type="ECO:0000256" key="1">
    <source>
        <dbReference type="ARBA" id="ARBA00022741"/>
    </source>
</evidence>
<dbReference type="GO" id="GO:0004674">
    <property type="term" value="F:protein serine/threonine kinase activity"/>
    <property type="evidence" value="ECO:0007669"/>
    <property type="project" value="UniProtKB-KW"/>
</dbReference>